<evidence type="ECO:0000256" key="5">
    <source>
        <dbReference type="ARBA" id="ARBA00022723"/>
    </source>
</evidence>
<sequence length="711" mass="73916">MSYLVLARKWRPKRFAELVGQEHVVRALTNALDSGRVHHAFLFTGTRGVGKTTIARIFAKSLNCETGTSADPCGSCPACLDIDAGRYIDLLEIDAASNTGVDDVREVIENAQYMPSRGKFKVYLIDEVHMLSKAAFNALLKTLEEPPEHVKFLLATTDPQKLPVTVLSRCLQFNLKRLDEDQIQGQMTRILAAEEIESDPSAIVQLSKAADGSLRDGLSLLDQAIAYAGGALREDVVRTMLGTVDRTQVGAMLQSLADGDGARLLQVVAALAEFSPDWGGVLEALAEALHRVQVQQLVPSVAFVGDGIDPTPFAAQLRPEVVQLWYQMALNGRRDLYLAPSPRAGFEMAVLRMLAFRPAAAVPAGSSDDGRGASAGGGARAAAVGMQAAAPVTAAAAVPVRPVEVVEAASGVGVATAPVATATSASISAPIATSAPTPTPTAALTAASADAASAPVVVLAAAEPSLDGRSSAAARTDDTPPWAVDDAPVRTHAAPASVSDTAVVLAPESAMALPPEATIAAPIMAVPERVPALAAAAAPVPAETAADALSAVAASAEASPASASLSASASSNDSSTLIDDSRIADAEQWLELVTRSGLNGPSRQLAANAAFIGHRDGVLRLALAPGFEYLNSERSIANLAQALAPVLGDTPRIVIETGNADVETLHERANRQKGERQSAAETAFMNDPNVQQLIQQQGARVVPDSIRPYDE</sequence>
<dbReference type="SMART" id="SM00382">
    <property type="entry name" value="AAA"/>
    <property type="match status" value="1"/>
</dbReference>
<keyword evidence="5" id="KW-0479">Metal-binding</keyword>
<protein>
    <recommendedName>
        <fullName evidence="11">DNA polymerase III subunit gamma/tau</fullName>
        <ecNumber evidence="11">2.7.7.7</ecNumber>
    </recommendedName>
</protein>
<dbReference type="Gene3D" id="1.20.272.10">
    <property type="match status" value="1"/>
</dbReference>
<dbReference type="EC" id="2.7.7.7" evidence="11"/>
<dbReference type="RefSeq" id="WP_316691229.1">
    <property type="nucleotide sequence ID" value="NZ_CP103837.1"/>
</dbReference>
<dbReference type="Gene3D" id="3.40.50.300">
    <property type="entry name" value="P-loop containing nucleotide triphosphate hydrolases"/>
    <property type="match status" value="1"/>
</dbReference>
<comment type="function">
    <text evidence="11">DNA polymerase III is a complex, multichain enzyme responsible for most of the replicative synthesis in bacteria. This DNA polymerase also exhibits 3' to 5' exonuclease activity.</text>
</comment>
<comment type="catalytic activity">
    <reaction evidence="10 11">
        <text>DNA(n) + a 2'-deoxyribonucleoside 5'-triphosphate = DNA(n+1) + diphosphate</text>
        <dbReference type="Rhea" id="RHEA:22508"/>
        <dbReference type="Rhea" id="RHEA-COMP:17339"/>
        <dbReference type="Rhea" id="RHEA-COMP:17340"/>
        <dbReference type="ChEBI" id="CHEBI:33019"/>
        <dbReference type="ChEBI" id="CHEBI:61560"/>
        <dbReference type="ChEBI" id="CHEBI:173112"/>
        <dbReference type="EC" id="2.7.7.7"/>
    </reaction>
</comment>
<keyword evidence="14" id="KW-1185">Reference proteome</keyword>
<dbReference type="Proteomes" id="UP001304534">
    <property type="component" value="Chromosome"/>
</dbReference>
<dbReference type="Pfam" id="PF13177">
    <property type="entry name" value="DNA_pol3_delta2"/>
    <property type="match status" value="1"/>
</dbReference>
<dbReference type="Pfam" id="PF22608">
    <property type="entry name" value="DNAX_ATPase_lid"/>
    <property type="match status" value="1"/>
</dbReference>
<dbReference type="Gene3D" id="1.10.8.60">
    <property type="match status" value="1"/>
</dbReference>
<dbReference type="NCBIfam" id="NF005942">
    <property type="entry name" value="PRK07994.1"/>
    <property type="match status" value="1"/>
</dbReference>
<keyword evidence="9 11" id="KW-0239">DNA-directed DNA polymerase</keyword>
<dbReference type="InterPro" id="IPR027417">
    <property type="entry name" value="P-loop_NTPase"/>
</dbReference>
<dbReference type="EMBL" id="CP103840">
    <property type="protein sequence ID" value="WOB27513.1"/>
    <property type="molecule type" value="Genomic_DNA"/>
</dbReference>
<dbReference type="PANTHER" id="PTHR11669">
    <property type="entry name" value="REPLICATION FACTOR C / DNA POLYMERASE III GAMMA-TAU SUBUNIT"/>
    <property type="match status" value="1"/>
</dbReference>
<dbReference type="InterPro" id="IPR003593">
    <property type="entry name" value="AAA+_ATPase"/>
</dbReference>
<comment type="similarity">
    <text evidence="1 11">Belongs to the DnaX/STICHEL family.</text>
</comment>
<dbReference type="GO" id="GO:0003887">
    <property type="term" value="F:DNA-directed DNA polymerase activity"/>
    <property type="evidence" value="ECO:0007669"/>
    <property type="project" value="UniProtKB-EC"/>
</dbReference>
<dbReference type="InterPro" id="IPR045085">
    <property type="entry name" value="HLD_clamp_pol_III_gamma_tau"/>
</dbReference>
<comment type="subunit">
    <text evidence="11">DNA polymerase III contains a core (composed of alpha, epsilon and theta chains) that associates with a tau subunit. This core dimerizes to form the POLIII' complex. PolIII' associates with the gamma complex (composed of gamma, delta, delta', psi and chi chains) and with the beta chain to form the complete DNA polymerase III complex.</text>
</comment>
<dbReference type="CDD" id="cd00009">
    <property type="entry name" value="AAA"/>
    <property type="match status" value="1"/>
</dbReference>
<evidence type="ECO:0000256" key="7">
    <source>
        <dbReference type="ARBA" id="ARBA00022833"/>
    </source>
</evidence>
<evidence type="ECO:0000256" key="11">
    <source>
        <dbReference type="RuleBase" id="RU364063"/>
    </source>
</evidence>
<dbReference type="PANTHER" id="PTHR11669:SF0">
    <property type="entry name" value="PROTEIN STICHEL-LIKE 2"/>
    <property type="match status" value="1"/>
</dbReference>
<keyword evidence="8 11" id="KW-0067">ATP-binding</keyword>
<dbReference type="SUPFAM" id="SSF52540">
    <property type="entry name" value="P-loop containing nucleoside triphosphate hydrolases"/>
    <property type="match status" value="1"/>
</dbReference>
<evidence type="ECO:0000256" key="3">
    <source>
        <dbReference type="ARBA" id="ARBA00022695"/>
    </source>
</evidence>
<name>A0ABZ0DG77_9XANT</name>
<proteinExistence type="inferred from homology"/>
<keyword evidence="4 11" id="KW-0235">DNA replication</keyword>
<evidence type="ECO:0000313" key="14">
    <source>
        <dbReference type="Proteomes" id="UP001304534"/>
    </source>
</evidence>
<keyword evidence="6 11" id="KW-0547">Nucleotide-binding</keyword>
<dbReference type="InterPro" id="IPR008921">
    <property type="entry name" value="DNA_pol3_clamp-load_cplx_C"/>
</dbReference>
<evidence type="ECO:0000256" key="10">
    <source>
        <dbReference type="ARBA" id="ARBA00049244"/>
    </source>
</evidence>
<dbReference type="InterPro" id="IPR050238">
    <property type="entry name" value="DNA_Rep/Repair_Clamp_Loader"/>
</dbReference>
<evidence type="ECO:0000256" key="8">
    <source>
        <dbReference type="ARBA" id="ARBA00022840"/>
    </source>
</evidence>
<gene>
    <name evidence="11 13" type="primary">dnaX</name>
    <name evidence="13" type="ORF">NYR99_06100</name>
</gene>
<feature type="domain" description="AAA+ ATPase" evidence="12">
    <location>
        <begin position="37"/>
        <end position="188"/>
    </location>
</feature>
<dbReference type="GeneID" id="95583426"/>
<keyword evidence="3 11" id="KW-0548">Nucleotidyltransferase</keyword>
<dbReference type="InterPro" id="IPR001270">
    <property type="entry name" value="ClpA/B"/>
</dbReference>
<dbReference type="NCBIfam" id="TIGR02397">
    <property type="entry name" value="dnaX_nterm"/>
    <property type="match status" value="1"/>
</dbReference>
<dbReference type="PRINTS" id="PR00300">
    <property type="entry name" value="CLPPROTEASEA"/>
</dbReference>
<evidence type="ECO:0000259" key="12">
    <source>
        <dbReference type="SMART" id="SM00382"/>
    </source>
</evidence>
<dbReference type="InterPro" id="IPR038249">
    <property type="entry name" value="PolIII_tau_V_sf"/>
</dbReference>
<evidence type="ECO:0000256" key="6">
    <source>
        <dbReference type="ARBA" id="ARBA00022741"/>
    </source>
</evidence>
<keyword evidence="7" id="KW-0862">Zinc</keyword>
<dbReference type="SUPFAM" id="SSF48019">
    <property type="entry name" value="post-AAA+ oligomerization domain-like"/>
    <property type="match status" value="1"/>
</dbReference>
<evidence type="ECO:0000256" key="1">
    <source>
        <dbReference type="ARBA" id="ARBA00006360"/>
    </source>
</evidence>
<dbReference type="InterPro" id="IPR022754">
    <property type="entry name" value="DNA_pol_III_gamma-3"/>
</dbReference>
<keyword evidence="2 11" id="KW-0808">Transferase</keyword>
<evidence type="ECO:0000256" key="4">
    <source>
        <dbReference type="ARBA" id="ARBA00022705"/>
    </source>
</evidence>
<dbReference type="InterPro" id="IPR012763">
    <property type="entry name" value="DNA_pol_III_sug/sutau_N"/>
</dbReference>
<dbReference type="Pfam" id="PF12169">
    <property type="entry name" value="DNA_pol3_gamma3"/>
    <property type="match status" value="1"/>
</dbReference>
<dbReference type="CDD" id="cd18137">
    <property type="entry name" value="HLD_clamp_pol_III_gamma_tau"/>
    <property type="match status" value="1"/>
</dbReference>
<evidence type="ECO:0000256" key="2">
    <source>
        <dbReference type="ARBA" id="ARBA00022679"/>
    </source>
</evidence>
<accession>A0ABZ0DG77</accession>
<organism evidence="13 14">
    <name type="scientific">Xanthomonas dyei</name>
    <dbReference type="NCBI Taxonomy" id="743699"/>
    <lineage>
        <taxon>Bacteria</taxon>
        <taxon>Pseudomonadati</taxon>
        <taxon>Pseudomonadota</taxon>
        <taxon>Gammaproteobacteria</taxon>
        <taxon>Lysobacterales</taxon>
        <taxon>Lysobacteraceae</taxon>
        <taxon>Xanthomonas</taxon>
    </lineage>
</organism>
<dbReference type="InterPro" id="IPR021029">
    <property type="entry name" value="DNA_pol_III_tau_dom-5"/>
</dbReference>
<dbReference type="Pfam" id="PF12170">
    <property type="entry name" value="DNA_pol3_tau_5"/>
    <property type="match status" value="1"/>
</dbReference>
<reference evidence="13 14" key="1">
    <citation type="submission" date="2022-08" db="EMBL/GenBank/DDBJ databases">
        <title>Whole genome sequencing-based tracing of a 2022 introduction and outbreak of Xanthomonas hortorum pv. pelargonii.</title>
        <authorList>
            <person name="Iruegas-Bocardo F."/>
            <person name="Weisberg A.K."/>
            <person name="Riutta E.R."/>
            <person name="Kilday K."/>
            <person name="Bonkowski J.C."/>
            <person name="Creswell T."/>
            <person name="Daughtrey M.L."/>
            <person name="Rane K."/>
            <person name="Grunwald N.J."/>
            <person name="Chang J.H."/>
            <person name="Putnam M.L."/>
        </authorList>
    </citation>
    <scope>NUCLEOTIDE SEQUENCE [LARGE SCALE GENOMIC DNA]</scope>
    <source>
        <strain evidence="13 14">22-325</strain>
    </source>
</reference>
<evidence type="ECO:0000313" key="13">
    <source>
        <dbReference type="EMBL" id="WOB27513.1"/>
    </source>
</evidence>
<evidence type="ECO:0000256" key="9">
    <source>
        <dbReference type="ARBA" id="ARBA00022932"/>
    </source>
</evidence>
<dbReference type="Gene3D" id="3.30.300.150">
    <property type="entry name" value="DNA polymerase III, tau subunit, domain V"/>
    <property type="match status" value="1"/>
</dbReference>